<evidence type="ECO:0000313" key="3">
    <source>
        <dbReference type="Proteomes" id="UP000017836"/>
    </source>
</evidence>
<evidence type="ECO:0000256" key="1">
    <source>
        <dbReference type="SAM" id="MobiDB-lite"/>
    </source>
</evidence>
<feature type="compositionally biased region" description="Basic and acidic residues" evidence="1">
    <location>
        <begin position="112"/>
        <end position="127"/>
    </location>
</feature>
<gene>
    <name evidence="2" type="ORF">AMTR_s00048p00207390</name>
</gene>
<feature type="compositionally biased region" description="Basic and acidic residues" evidence="1">
    <location>
        <begin position="33"/>
        <end position="44"/>
    </location>
</feature>
<dbReference type="AlphaFoldDB" id="U5D5N9"/>
<feature type="region of interest" description="Disordered" evidence="1">
    <location>
        <begin position="1"/>
        <end position="90"/>
    </location>
</feature>
<proteinExistence type="predicted"/>
<dbReference type="EMBL" id="KI392502">
    <property type="protein sequence ID" value="ERN15663.1"/>
    <property type="molecule type" value="Genomic_DNA"/>
</dbReference>
<name>U5D5N9_AMBTC</name>
<protein>
    <submittedName>
        <fullName evidence="2">Uncharacterized protein</fullName>
    </submittedName>
</protein>
<organism evidence="2 3">
    <name type="scientific">Amborella trichopoda</name>
    <dbReference type="NCBI Taxonomy" id="13333"/>
    <lineage>
        <taxon>Eukaryota</taxon>
        <taxon>Viridiplantae</taxon>
        <taxon>Streptophyta</taxon>
        <taxon>Embryophyta</taxon>
        <taxon>Tracheophyta</taxon>
        <taxon>Spermatophyta</taxon>
        <taxon>Magnoliopsida</taxon>
        <taxon>Amborellales</taxon>
        <taxon>Amborellaceae</taxon>
        <taxon>Amborella</taxon>
    </lineage>
</organism>
<feature type="compositionally biased region" description="Basic and acidic residues" evidence="1">
    <location>
        <begin position="1"/>
        <end position="26"/>
    </location>
</feature>
<feature type="region of interest" description="Disordered" evidence="1">
    <location>
        <begin position="112"/>
        <end position="146"/>
    </location>
</feature>
<keyword evidence="3" id="KW-1185">Reference proteome</keyword>
<dbReference type="HOGENOM" id="CLU_1779928_0_0_1"/>
<evidence type="ECO:0000313" key="2">
    <source>
        <dbReference type="EMBL" id="ERN15663.1"/>
    </source>
</evidence>
<reference evidence="3" key="1">
    <citation type="journal article" date="2013" name="Science">
        <title>The Amborella genome and the evolution of flowering plants.</title>
        <authorList>
            <consortium name="Amborella Genome Project"/>
        </authorList>
    </citation>
    <scope>NUCLEOTIDE SEQUENCE [LARGE SCALE GENOMIC DNA]</scope>
</reference>
<accession>U5D5N9</accession>
<dbReference type="Gramene" id="ERN15663">
    <property type="protein sequence ID" value="ERN15663"/>
    <property type="gene ID" value="AMTR_s00048p00207390"/>
</dbReference>
<sequence length="146" mass="15876">MEEGVGREGFSHKGRSGDGHERDGRGELGNGAEIRRRGDSHRAQEGLGSTKNKPGAGMQGSSRGGAEGLLGERGLRKRKRMRERPTFSRDEFFASGSESIVRGEGWDEWRLSEPKRGTKGEEKDIRGGRVGGGEEQERLRVGGVNG</sequence>
<dbReference type="Proteomes" id="UP000017836">
    <property type="component" value="Unassembled WGS sequence"/>
</dbReference>